<comment type="caution">
    <text evidence="7">The sequence shown here is derived from an EMBL/GenBank/DDBJ whole genome shotgun (WGS) entry which is preliminary data.</text>
</comment>
<dbReference type="AlphaFoldDB" id="A0A0P9D483"/>
<keyword evidence="4 5" id="KW-0472">Membrane</keyword>
<dbReference type="EMBL" id="LJCR01003374">
    <property type="protein sequence ID" value="KPV47521.1"/>
    <property type="molecule type" value="Genomic_DNA"/>
</dbReference>
<dbReference type="PANTHER" id="PTHR23518:SF2">
    <property type="entry name" value="MAJOR FACILITATOR SUPERFAMILY TRANSPORTER"/>
    <property type="match status" value="1"/>
</dbReference>
<name>A0A0P9D483_9CHLR</name>
<evidence type="ECO:0000313" key="8">
    <source>
        <dbReference type="Proteomes" id="UP000050509"/>
    </source>
</evidence>
<sequence>FTIIWTIFSLGNSSDSFIFLRAYDLDAQLALVPLAYAGFNIVYALCAIPLGSLSDEIGRLPILVASLILFGAIYTGWSQATQTWQTAVLFLLYGLYYGGTEGVARAFVADLLPAGRRGSALGWFTALTGIATLPANLLAAYFWNSQGRSAPFVFGAAMAFAAGALLVLCYPWMRRAKAVA</sequence>
<dbReference type="Gene3D" id="1.20.1250.20">
    <property type="entry name" value="MFS general substrate transporter like domains"/>
    <property type="match status" value="1"/>
</dbReference>
<evidence type="ECO:0000256" key="5">
    <source>
        <dbReference type="SAM" id="Phobius"/>
    </source>
</evidence>
<organism evidence="7 8">
    <name type="scientific">Kouleothrix aurantiaca</name>
    <dbReference type="NCBI Taxonomy" id="186479"/>
    <lineage>
        <taxon>Bacteria</taxon>
        <taxon>Bacillati</taxon>
        <taxon>Chloroflexota</taxon>
        <taxon>Chloroflexia</taxon>
        <taxon>Chloroflexales</taxon>
        <taxon>Roseiflexineae</taxon>
        <taxon>Roseiflexaceae</taxon>
        <taxon>Kouleothrix</taxon>
    </lineage>
</organism>
<dbReference type="InterPro" id="IPR036259">
    <property type="entry name" value="MFS_trans_sf"/>
</dbReference>
<feature type="transmembrane region" description="Helical" evidence="5">
    <location>
        <begin position="60"/>
        <end position="77"/>
    </location>
</feature>
<dbReference type="PROSITE" id="PS50850">
    <property type="entry name" value="MFS"/>
    <property type="match status" value="1"/>
</dbReference>
<evidence type="ECO:0000256" key="1">
    <source>
        <dbReference type="ARBA" id="ARBA00004651"/>
    </source>
</evidence>
<dbReference type="Pfam" id="PF07690">
    <property type="entry name" value="MFS_1"/>
    <property type="match status" value="1"/>
</dbReference>
<keyword evidence="2 5" id="KW-0812">Transmembrane</keyword>
<evidence type="ECO:0000313" key="7">
    <source>
        <dbReference type="EMBL" id="KPV47521.1"/>
    </source>
</evidence>
<feature type="transmembrane region" description="Helical" evidence="5">
    <location>
        <begin position="120"/>
        <end position="143"/>
    </location>
</feature>
<dbReference type="InterPro" id="IPR011701">
    <property type="entry name" value="MFS"/>
</dbReference>
<evidence type="ECO:0000256" key="2">
    <source>
        <dbReference type="ARBA" id="ARBA00022692"/>
    </source>
</evidence>
<feature type="transmembrane region" description="Helical" evidence="5">
    <location>
        <begin position="83"/>
        <end position="108"/>
    </location>
</feature>
<dbReference type="GO" id="GO:0005886">
    <property type="term" value="C:plasma membrane"/>
    <property type="evidence" value="ECO:0007669"/>
    <property type="project" value="UniProtKB-SubCell"/>
</dbReference>
<proteinExistence type="predicted"/>
<feature type="transmembrane region" description="Helical" evidence="5">
    <location>
        <begin position="149"/>
        <end position="173"/>
    </location>
</feature>
<dbReference type="GO" id="GO:0022857">
    <property type="term" value="F:transmembrane transporter activity"/>
    <property type="evidence" value="ECO:0007669"/>
    <property type="project" value="InterPro"/>
</dbReference>
<evidence type="ECO:0000256" key="3">
    <source>
        <dbReference type="ARBA" id="ARBA00022989"/>
    </source>
</evidence>
<keyword evidence="3 5" id="KW-1133">Transmembrane helix</keyword>
<keyword evidence="8" id="KW-1185">Reference proteome</keyword>
<protein>
    <recommendedName>
        <fullName evidence="6">Major facilitator superfamily (MFS) profile domain-containing protein</fullName>
    </recommendedName>
</protein>
<feature type="domain" description="Major facilitator superfamily (MFS) profile" evidence="6">
    <location>
        <begin position="1"/>
        <end position="180"/>
    </location>
</feature>
<reference evidence="7 8" key="1">
    <citation type="submission" date="2015-09" db="EMBL/GenBank/DDBJ databases">
        <title>Draft genome sequence of Kouleothrix aurantiaca JCM 19913.</title>
        <authorList>
            <person name="Hemp J."/>
        </authorList>
    </citation>
    <scope>NUCLEOTIDE SEQUENCE [LARGE SCALE GENOMIC DNA]</scope>
    <source>
        <strain evidence="7 8">COM-B</strain>
    </source>
</reference>
<comment type="subcellular location">
    <subcellularLocation>
        <location evidence="1">Cell membrane</location>
        <topology evidence="1">Multi-pass membrane protein</topology>
    </subcellularLocation>
</comment>
<accession>A0A0P9D483</accession>
<evidence type="ECO:0000256" key="4">
    <source>
        <dbReference type="ARBA" id="ARBA00023136"/>
    </source>
</evidence>
<feature type="non-terminal residue" evidence="7">
    <location>
        <position position="1"/>
    </location>
</feature>
<dbReference type="InterPro" id="IPR020846">
    <property type="entry name" value="MFS_dom"/>
</dbReference>
<feature type="transmembrane region" description="Helical" evidence="5">
    <location>
        <begin position="29"/>
        <end position="48"/>
    </location>
</feature>
<gene>
    <name evidence="7" type="ORF">SE17_42320</name>
</gene>
<evidence type="ECO:0000259" key="6">
    <source>
        <dbReference type="PROSITE" id="PS50850"/>
    </source>
</evidence>
<dbReference type="SUPFAM" id="SSF103473">
    <property type="entry name" value="MFS general substrate transporter"/>
    <property type="match status" value="1"/>
</dbReference>
<dbReference type="Proteomes" id="UP000050509">
    <property type="component" value="Unassembled WGS sequence"/>
</dbReference>
<dbReference type="PANTHER" id="PTHR23518">
    <property type="entry name" value="C-METHYLTRANSFERASE"/>
    <property type="match status" value="1"/>
</dbReference>